<gene>
    <name evidence="3" type="ORF">AMON00008_LOCUS50564</name>
</gene>
<dbReference type="Gene3D" id="3.90.550.20">
    <property type="match status" value="1"/>
</dbReference>
<dbReference type="GO" id="GO:0051999">
    <property type="term" value="P:mannosyl-inositol phosphorylceramide biosynthetic process"/>
    <property type="evidence" value="ECO:0007669"/>
    <property type="project" value="TreeGrafter"/>
</dbReference>
<dbReference type="AlphaFoldDB" id="A0A7S4W6Q7"/>
<feature type="region of interest" description="Disordered" evidence="2">
    <location>
        <begin position="20"/>
        <end position="80"/>
    </location>
</feature>
<dbReference type="GO" id="GO:0016020">
    <property type="term" value="C:membrane"/>
    <property type="evidence" value="ECO:0007669"/>
    <property type="project" value="GOC"/>
</dbReference>
<dbReference type="PANTHER" id="PTHR32385">
    <property type="entry name" value="MANNOSYL PHOSPHORYLINOSITOL CERAMIDE SYNTHASE"/>
    <property type="match status" value="1"/>
</dbReference>
<sequence length="392" mass="42187">MTGSPQATAVHAVARRAPAAIARLGPAPDEHEPSAHPSLRIPESLCMEHPPPNSPPSPAAHSRPCPGEDWDLAGGSGGGAAAPTAGQYLAEAAGGGCGEVRRWGVWSPSDRRWSDEAQRLWQLASRAGAHDGPRIPRRIHQIWLGPRPIPRDCVEMMESWKAAHPSWEYTLWTDLDAESALATPNLREAFAGARNPAEMSDVVRLGLILQHGGLYVDVDFECLQPFDELHGRFSFFAGLSNVGVFELNNGLFAARPRHPLVDFLCGRVGRPWPEWGGGDVDPREAVAHQLERSGVLGGALAPGGRAPFLATTGPGFFTRGVMSYLGSSEAERPISAPVAICPAELFYPLPNAHRGRSRAERRACALPASLAVHHWRCTWQLGDDEAEGGGRE</sequence>
<dbReference type="InterPro" id="IPR029044">
    <property type="entry name" value="Nucleotide-diphossugar_trans"/>
</dbReference>
<feature type="compositionally biased region" description="Pro residues" evidence="2">
    <location>
        <begin position="49"/>
        <end position="58"/>
    </location>
</feature>
<dbReference type="EMBL" id="HBNR01071401">
    <property type="protein sequence ID" value="CAE4646408.1"/>
    <property type="molecule type" value="Transcribed_RNA"/>
</dbReference>
<evidence type="ECO:0000256" key="1">
    <source>
        <dbReference type="ARBA" id="ARBA00022679"/>
    </source>
</evidence>
<evidence type="ECO:0008006" key="4">
    <source>
        <dbReference type="Google" id="ProtNLM"/>
    </source>
</evidence>
<evidence type="ECO:0000313" key="3">
    <source>
        <dbReference type="EMBL" id="CAE4646408.1"/>
    </source>
</evidence>
<dbReference type="InterPro" id="IPR007577">
    <property type="entry name" value="GlycoTrfase_DXD_sugar-bd_CS"/>
</dbReference>
<keyword evidence="1" id="KW-0808">Transferase</keyword>
<dbReference type="GO" id="GO:0000030">
    <property type="term" value="F:mannosyltransferase activity"/>
    <property type="evidence" value="ECO:0007669"/>
    <property type="project" value="TreeGrafter"/>
</dbReference>
<protein>
    <recommendedName>
        <fullName evidence="4">Alpha 1,4-glycosyltransferase domain-containing protein</fullName>
    </recommendedName>
</protein>
<proteinExistence type="predicted"/>
<accession>A0A7S4W6Q7</accession>
<organism evidence="3">
    <name type="scientific">Alexandrium monilatum</name>
    <dbReference type="NCBI Taxonomy" id="311494"/>
    <lineage>
        <taxon>Eukaryota</taxon>
        <taxon>Sar</taxon>
        <taxon>Alveolata</taxon>
        <taxon>Dinophyceae</taxon>
        <taxon>Gonyaulacales</taxon>
        <taxon>Pyrocystaceae</taxon>
        <taxon>Alexandrium</taxon>
    </lineage>
</organism>
<dbReference type="Pfam" id="PF04488">
    <property type="entry name" value="Gly_transf_sug"/>
    <property type="match status" value="1"/>
</dbReference>
<dbReference type="InterPro" id="IPR051706">
    <property type="entry name" value="Glycosyltransferase_domain"/>
</dbReference>
<evidence type="ECO:0000256" key="2">
    <source>
        <dbReference type="SAM" id="MobiDB-lite"/>
    </source>
</evidence>
<name>A0A7S4W6Q7_9DINO</name>
<dbReference type="SUPFAM" id="SSF53448">
    <property type="entry name" value="Nucleotide-diphospho-sugar transferases"/>
    <property type="match status" value="1"/>
</dbReference>
<reference evidence="3" key="1">
    <citation type="submission" date="2021-01" db="EMBL/GenBank/DDBJ databases">
        <authorList>
            <person name="Corre E."/>
            <person name="Pelletier E."/>
            <person name="Niang G."/>
            <person name="Scheremetjew M."/>
            <person name="Finn R."/>
            <person name="Kale V."/>
            <person name="Holt S."/>
            <person name="Cochrane G."/>
            <person name="Meng A."/>
            <person name="Brown T."/>
            <person name="Cohen L."/>
        </authorList>
    </citation>
    <scope>NUCLEOTIDE SEQUENCE</scope>
    <source>
        <strain evidence="3">CCMP3105</strain>
    </source>
</reference>
<dbReference type="PANTHER" id="PTHR32385:SF15">
    <property type="entry name" value="INOSITOL PHOSPHOCERAMIDE MANNOSYLTRANSFERASE 1"/>
    <property type="match status" value="1"/>
</dbReference>